<dbReference type="KEGG" id="tzo:THMIRHAT_19260"/>
<dbReference type="Pfam" id="PF00034">
    <property type="entry name" value="Cytochrom_C"/>
    <property type="match status" value="1"/>
</dbReference>
<dbReference type="RefSeq" id="WP_173291922.1">
    <property type="nucleotide sequence ID" value="NZ_AP021888.1"/>
</dbReference>
<dbReference type="SUPFAM" id="SSF46626">
    <property type="entry name" value="Cytochrome c"/>
    <property type="match status" value="1"/>
</dbReference>
<keyword evidence="1" id="KW-0813">Transport</keyword>
<protein>
    <submittedName>
        <fullName evidence="9">Cytochrome c</fullName>
    </submittedName>
</protein>
<keyword evidence="2 6" id="KW-0349">Heme</keyword>
<dbReference type="PANTHER" id="PTHR33751">
    <property type="entry name" value="CBB3-TYPE CYTOCHROME C OXIDASE SUBUNIT FIXP"/>
    <property type="match status" value="1"/>
</dbReference>
<evidence type="ECO:0000259" key="8">
    <source>
        <dbReference type="PROSITE" id="PS51007"/>
    </source>
</evidence>
<feature type="domain" description="Cytochrome c" evidence="8">
    <location>
        <begin position="6"/>
        <end position="102"/>
    </location>
</feature>
<dbReference type="PANTHER" id="PTHR33751:SF9">
    <property type="entry name" value="CYTOCHROME C4"/>
    <property type="match status" value="1"/>
</dbReference>
<keyword evidence="4" id="KW-0249">Electron transport</keyword>
<sequence>MKKLQHLIMAGAMMIVLPTASYAVGISNAELSATTCFMCHGPEGKAVGGSIPPLAGYPESVMVQQLKAFKDGTRPSTVMQRHIKGYSDAEIEELAKYFSTLKP</sequence>
<evidence type="ECO:0000313" key="9">
    <source>
        <dbReference type="EMBL" id="BBP44180.1"/>
    </source>
</evidence>
<keyword evidence="5 6" id="KW-0408">Iron</keyword>
<evidence type="ECO:0000256" key="2">
    <source>
        <dbReference type="ARBA" id="ARBA00022617"/>
    </source>
</evidence>
<evidence type="ECO:0000256" key="1">
    <source>
        <dbReference type="ARBA" id="ARBA00022448"/>
    </source>
</evidence>
<dbReference type="PROSITE" id="PS51007">
    <property type="entry name" value="CYTC"/>
    <property type="match status" value="1"/>
</dbReference>
<reference evidence="10" key="1">
    <citation type="submission" date="2019-11" db="EMBL/GenBank/DDBJ databases">
        <title>Isolation and characterization of two novel species in the genus Thiomicrorhabdus.</title>
        <authorList>
            <person name="Mochizuki J."/>
            <person name="Kojima H."/>
            <person name="Fukui M."/>
        </authorList>
    </citation>
    <scope>NUCLEOTIDE SEQUENCE [LARGE SCALE GENOMIC DNA]</scope>
    <source>
        <strain evidence="10">AkT22</strain>
    </source>
</reference>
<dbReference type="GO" id="GO:0009055">
    <property type="term" value="F:electron transfer activity"/>
    <property type="evidence" value="ECO:0007669"/>
    <property type="project" value="InterPro"/>
</dbReference>
<evidence type="ECO:0000313" key="10">
    <source>
        <dbReference type="Proteomes" id="UP000501466"/>
    </source>
</evidence>
<gene>
    <name evidence="9" type="ORF">THMIRHAT_19260</name>
</gene>
<keyword evidence="10" id="KW-1185">Reference proteome</keyword>
<dbReference type="Gene3D" id="1.10.760.10">
    <property type="entry name" value="Cytochrome c-like domain"/>
    <property type="match status" value="1"/>
</dbReference>
<dbReference type="InterPro" id="IPR009056">
    <property type="entry name" value="Cyt_c-like_dom"/>
</dbReference>
<dbReference type="Proteomes" id="UP000501466">
    <property type="component" value="Chromosome"/>
</dbReference>
<dbReference type="EMBL" id="AP021888">
    <property type="protein sequence ID" value="BBP44180.1"/>
    <property type="molecule type" value="Genomic_DNA"/>
</dbReference>
<dbReference type="AlphaFoldDB" id="A0A6F8PQB1"/>
<accession>A0A6F8PQB1</accession>
<dbReference type="InterPro" id="IPR050597">
    <property type="entry name" value="Cytochrome_c_Oxidase_Subunit"/>
</dbReference>
<dbReference type="GO" id="GO:0020037">
    <property type="term" value="F:heme binding"/>
    <property type="evidence" value="ECO:0007669"/>
    <property type="project" value="InterPro"/>
</dbReference>
<name>A0A6F8PQB1_9GAMM</name>
<evidence type="ECO:0000256" key="6">
    <source>
        <dbReference type="PROSITE-ProRule" id="PRU00433"/>
    </source>
</evidence>
<feature type="signal peptide" evidence="7">
    <location>
        <begin position="1"/>
        <end position="23"/>
    </location>
</feature>
<dbReference type="InterPro" id="IPR036909">
    <property type="entry name" value="Cyt_c-like_dom_sf"/>
</dbReference>
<evidence type="ECO:0000256" key="3">
    <source>
        <dbReference type="ARBA" id="ARBA00022723"/>
    </source>
</evidence>
<keyword evidence="7" id="KW-0732">Signal</keyword>
<evidence type="ECO:0000256" key="4">
    <source>
        <dbReference type="ARBA" id="ARBA00022982"/>
    </source>
</evidence>
<keyword evidence="3 6" id="KW-0479">Metal-binding</keyword>
<evidence type="ECO:0000256" key="5">
    <source>
        <dbReference type="ARBA" id="ARBA00023004"/>
    </source>
</evidence>
<organism evidence="9 10">
    <name type="scientific">Thiosulfativibrio zosterae</name>
    <dbReference type="NCBI Taxonomy" id="2675053"/>
    <lineage>
        <taxon>Bacteria</taxon>
        <taxon>Pseudomonadati</taxon>
        <taxon>Pseudomonadota</taxon>
        <taxon>Gammaproteobacteria</taxon>
        <taxon>Thiotrichales</taxon>
        <taxon>Piscirickettsiaceae</taxon>
        <taxon>Thiosulfativibrio</taxon>
    </lineage>
</organism>
<proteinExistence type="predicted"/>
<evidence type="ECO:0000256" key="7">
    <source>
        <dbReference type="SAM" id="SignalP"/>
    </source>
</evidence>
<dbReference type="GO" id="GO:0046872">
    <property type="term" value="F:metal ion binding"/>
    <property type="evidence" value="ECO:0007669"/>
    <property type="project" value="UniProtKB-KW"/>
</dbReference>
<feature type="chain" id="PRO_5026115782" evidence="7">
    <location>
        <begin position="24"/>
        <end position="103"/>
    </location>
</feature>